<keyword evidence="5" id="KW-0325">Glycoprotein</keyword>
<dbReference type="SUPFAM" id="SSF56300">
    <property type="entry name" value="Metallo-dependent phosphatases"/>
    <property type="match status" value="1"/>
</dbReference>
<dbReference type="EMBL" id="BRXY01000568">
    <property type="protein sequence ID" value="GMI00358.1"/>
    <property type="molecule type" value="Genomic_DNA"/>
</dbReference>
<feature type="domain" description="Sphingomyelin phosphodiesterase C-terminal" evidence="8">
    <location>
        <begin position="303"/>
        <end position="412"/>
    </location>
</feature>
<evidence type="ECO:0000259" key="7">
    <source>
        <dbReference type="Pfam" id="PF00149"/>
    </source>
</evidence>
<keyword evidence="10" id="KW-1185">Reference proteome</keyword>
<comment type="caution">
    <text evidence="9">The sequence shown here is derived from an EMBL/GenBank/DDBJ whole genome shotgun (WGS) entry which is preliminary data.</text>
</comment>
<sequence>MIVLLLLLISAFASAKRTTFWQWTDPHVDLINECAGNKTKGAMFGNFDNSDTGCGCTPALLDSALDHMKGVDSEEGTPDFIFFTGDSPWGSTPIDSEAEIKAQLQKKYPDTPIYFCIGNHDVIGDMNPSGDDNKPLYHDTAELWGDYLDEDAKATFAASGWYSQKISEKVKLVVLNTEYYDYGNDEVLVGNTYVDGFAQYDWLRSELEKSKDAGEKVYLFGHIPPGYECGYANNPSGAGGEPGDLRPYMPDLFVRKFSDITDEFAEVIAVTIHGHEHIDTFRLVGEKSHHYSVPGMTSGYPRKNPSVRLWVHDLEEGEVPDYKQYHFDMINSNKDETPYWKETYVFSKQYGYNNTRREVLEDLLDRFAAEHADPSVSTVFAEHKVFYSSDTPVEYQPICDEWCQVQSLCDMNFGAVVQTFGNMMTTCLAWKGYELFSKNAEEEL</sequence>
<dbReference type="PANTHER" id="PTHR10340:SF57">
    <property type="entry name" value="METALLOPHOS DOMAIN-CONTAINING PROTEIN"/>
    <property type="match status" value="1"/>
</dbReference>
<proteinExistence type="inferred from homology"/>
<organism evidence="9 10">
    <name type="scientific">Triparma strigata</name>
    <dbReference type="NCBI Taxonomy" id="1606541"/>
    <lineage>
        <taxon>Eukaryota</taxon>
        <taxon>Sar</taxon>
        <taxon>Stramenopiles</taxon>
        <taxon>Ochrophyta</taxon>
        <taxon>Bolidophyceae</taxon>
        <taxon>Parmales</taxon>
        <taxon>Triparmaceae</taxon>
        <taxon>Triparma</taxon>
    </lineage>
</organism>
<keyword evidence="4" id="KW-0378">Hydrolase</keyword>
<evidence type="ECO:0000256" key="6">
    <source>
        <dbReference type="SAM" id="SignalP"/>
    </source>
</evidence>
<dbReference type="AlphaFoldDB" id="A0A9W7C6W7"/>
<dbReference type="Proteomes" id="UP001165085">
    <property type="component" value="Unassembled WGS sequence"/>
</dbReference>
<evidence type="ECO:0008006" key="11">
    <source>
        <dbReference type="Google" id="ProtNLM"/>
    </source>
</evidence>
<comment type="similarity">
    <text evidence="2">Belongs to the acid sphingomyelinase family.</text>
</comment>
<dbReference type="InterPro" id="IPR045473">
    <property type="entry name" value="ASM_C"/>
</dbReference>
<evidence type="ECO:0000259" key="8">
    <source>
        <dbReference type="Pfam" id="PF19272"/>
    </source>
</evidence>
<dbReference type="InterPro" id="IPR029052">
    <property type="entry name" value="Metallo-depent_PP-like"/>
</dbReference>
<feature type="signal peptide" evidence="6">
    <location>
        <begin position="1"/>
        <end position="15"/>
    </location>
</feature>
<evidence type="ECO:0000256" key="2">
    <source>
        <dbReference type="ARBA" id="ARBA00008234"/>
    </source>
</evidence>
<dbReference type="Pfam" id="PF19272">
    <property type="entry name" value="ASMase_C"/>
    <property type="match status" value="1"/>
</dbReference>
<dbReference type="GO" id="GO:0005615">
    <property type="term" value="C:extracellular space"/>
    <property type="evidence" value="ECO:0007669"/>
    <property type="project" value="TreeGrafter"/>
</dbReference>
<evidence type="ECO:0000256" key="4">
    <source>
        <dbReference type="ARBA" id="ARBA00022801"/>
    </source>
</evidence>
<evidence type="ECO:0000256" key="1">
    <source>
        <dbReference type="ARBA" id="ARBA00004613"/>
    </source>
</evidence>
<accession>A0A9W7C6W7</accession>
<comment type="subcellular location">
    <subcellularLocation>
        <location evidence="1">Secreted</location>
    </subcellularLocation>
</comment>
<feature type="domain" description="Calcineurin-like phosphoesterase" evidence="7">
    <location>
        <begin position="24"/>
        <end position="278"/>
    </location>
</feature>
<gene>
    <name evidence="9" type="ORF">TrST_g3144</name>
</gene>
<dbReference type="Gene3D" id="3.60.21.10">
    <property type="match status" value="1"/>
</dbReference>
<evidence type="ECO:0000256" key="3">
    <source>
        <dbReference type="ARBA" id="ARBA00022525"/>
    </source>
</evidence>
<dbReference type="PANTHER" id="PTHR10340">
    <property type="entry name" value="SPHINGOMYELIN PHOSPHODIESTERASE"/>
    <property type="match status" value="1"/>
</dbReference>
<protein>
    <recommendedName>
        <fullName evidence="11">Calcineurin-like phosphoesterase domain-containing protein</fullName>
    </recommendedName>
</protein>
<dbReference type="GO" id="GO:0008081">
    <property type="term" value="F:phosphoric diester hydrolase activity"/>
    <property type="evidence" value="ECO:0007669"/>
    <property type="project" value="TreeGrafter"/>
</dbReference>
<name>A0A9W7C6W7_9STRA</name>
<keyword evidence="3" id="KW-0964">Secreted</keyword>
<keyword evidence="6" id="KW-0732">Signal</keyword>
<feature type="chain" id="PRO_5040766914" description="Calcineurin-like phosphoesterase domain-containing protein" evidence="6">
    <location>
        <begin position="16"/>
        <end position="444"/>
    </location>
</feature>
<evidence type="ECO:0000313" key="10">
    <source>
        <dbReference type="Proteomes" id="UP001165085"/>
    </source>
</evidence>
<dbReference type="InterPro" id="IPR004843">
    <property type="entry name" value="Calcineurin-like_PHP"/>
</dbReference>
<dbReference type="Pfam" id="PF00149">
    <property type="entry name" value="Metallophos"/>
    <property type="match status" value="1"/>
</dbReference>
<dbReference type="OrthoDB" id="348678at2759"/>
<reference evidence="10" key="1">
    <citation type="journal article" date="2023" name="Commun. Biol.">
        <title>Genome analysis of Parmales, the sister group of diatoms, reveals the evolutionary specialization of diatoms from phago-mixotrophs to photoautotrophs.</title>
        <authorList>
            <person name="Ban H."/>
            <person name="Sato S."/>
            <person name="Yoshikawa S."/>
            <person name="Yamada K."/>
            <person name="Nakamura Y."/>
            <person name="Ichinomiya M."/>
            <person name="Sato N."/>
            <person name="Blanc-Mathieu R."/>
            <person name="Endo H."/>
            <person name="Kuwata A."/>
            <person name="Ogata H."/>
        </authorList>
    </citation>
    <scope>NUCLEOTIDE SEQUENCE [LARGE SCALE GENOMIC DNA]</scope>
    <source>
        <strain evidence="10">NIES 3701</strain>
    </source>
</reference>
<evidence type="ECO:0000313" key="9">
    <source>
        <dbReference type="EMBL" id="GMI00358.1"/>
    </source>
</evidence>
<evidence type="ECO:0000256" key="5">
    <source>
        <dbReference type="ARBA" id="ARBA00023180"/>
    </source>
</evidence>